<proteinExistence type="predicted"/>
<sequence>MHTLILVRHAEAAPERAGGNDRARTLTERGRLDADRLGARLEALSAPSAAGSDLDPTDMGPARSGSADTDPSGETGPGAFRLGAACLSGAHLWHSTAIRTTETARLLAPHLPLLDAVLPVEALYDLDLYGVLELVRETPENVKTLILVGHNPAMAETCRHLGSDSSDEPVFRRLLQGFPPATAAIFTVASDWAGLSPNTAMLGDILHP</sequence>
<dbReference type="InterPro" id="IPR013078">
    <property type="entry name" value="His_Pase_superF_clade-1"/>
</dbReference>
<dbReference type="CDD" id="cd07067">
    <property type="entry name" value="HP_PGM_like"/>
    <property type="match status" value="1"/>
</dbReference>
<dbReference type="SMART" id="SM00855">
    <property type="entry name" value="PGAM"/>
    <property type="match status" value="1"/>
</dbReference>
<dbReference type="SUPFAM" id="SSF53254">
    <property type="entry name" value="Phosphoglycerate mutase-like"/>
    <property type="match status" value="1"/>
</dbReference>
<keyword evidence="1" id="KW-0378">Hydrolase</keyword>
<dbReference type="AlphaFoldDB" id="A0A511BNK2"/>
<dbReference type="GO" id="GO:0016787">
    <property type="term" value="F:hydrolase activity"/>
    <property type="evidence" value="ECO:0007669"/>
    <property type="project" value="UniProtKB-KW"/>
</dbReference>
<keyword evidence="4" id="KW-1185">Reference proteome</keyword>
<reference evidence="3 4" key="1">
    <citation type="submission" date="2019-07" db="EMBL/GenBank/DDBJ databases">
        <title>Whole genome shotgun sequence of Swaminathania salitolerans NBRC 104436.</title>
        <authorList>
            <person name="Hosoyama A."/>
            <person name="Uohara A."/>
            <person name="Ohji S."/>
            <person name="Ichikawa N."/>
        </authorList>
    </citation>
    <scope>NUCLEOTIDE SEQUENCE [LARGE SCALE GENOMIC DNA]</scope>
    <source>
        <strain evidence="3 4">NBRC 104436</strain>
    </source>
</reference>
<comment type="caution">
    <text evidence="3">The sequence shown here is derived from an EMBL/GenBank/DDBJ whole genome shotgun (WGS) entry which is preliminary data.</text>
</comment>
<feature type="region of interest" description="Disordered" evidence="2">
    <location>
        <begin position="11"/>
        <end position="31"/>
    </location>
</feature>
<dbReference type="InterPro" id="IPR051021">
    <property type="entry name" value="Mito_Ser/Thr_phosphatase"/>
</dbReference>
<feature type="region of interest" description="Disordered" evidence="2">
    <location>
        <begin position="45"/>
        <end position="79"/>
    </location>
</feature>
<name>A0A511BNK2_9PROT</name>
<evidence type="ECO:0000256" key="1">
    <source>
        <dbReference type="ARBA" id="ARBA00022801"/>
    </source>
</evidence>
<dbReference type="Proteomes" id="UP000321405">
    <property type="component" value="Unassembled WGS sequence"/>
</dbReference>
<dbReference type="EMBL" id="BJVC01000001">
    <property type="protein sequence ID" value="GEL01642.1"/>
    <property type="molecule type" value="Genomic_DNA"/>
</dbReference>
<evidence type="ECO:0008006" key="5">
    <source>
        <dbReference type="Google" id="ProtNLM"/>
    </source>
</evidence>
<evidence type="ECO:0000313" key="4">
    <source>
        <dbReference type="Proteomes" id="UP000321405"/>
    </source>
</evidence>
<accession>A0A511BNK2</accession>
<dbReference type="PANTHER" id="PTHR20935:SF1">
    <property type="entry name" value="SLL1549 PROTEIN"/>
    <property type="match status" value="1"/>
</dbReference>
<dbReference type="RefSeq" id="WP_147092557.1">
    <property type="nucleotide sequence ID" value="NZ_BJVC01000001.1"/>
</dbReference>
<evidence type="ECO:0000313" key="3">
    <source>
        <dbReference type="EMBL" id="GEL01642.1"/>
    </source>
</evidence>
<dbReference type="OrthoDB" id="9810154at2"/>
<dbReference type="InterPro" id="IPR029033">
    <property type="entry name" value="His_PPase_superfam"/>
</dbReference>
<protein>
    <recommendedName>
        <fullName evidence="5">Phosphohistidine phosphatase</fullName>
    </recommendedName>
</protein>
<dbReference type="Gene3D" id="3.40.50.1240">
    <property type="entry name" value="Phosphoglycerate mutase-like"/>
    <property type="match status" value="1"/>
</dbReference>
<gene>
    <name evidence="3" type="ORF">SSA02_08050</name>
</gene>
<evidence type="ECO:0000256" key="2">
    <source>
        <dbReference type="SAM" id="MobiDB-lite"/>
    </source>
</evidence>
<organism evidence="3 4">
    <name type="scientific">Swaminathania salitolerans</name>
    <dbReference type="NCBI Taxonomy" id="182838"/>
    <lineage>
        <taxon>Bacteria</taxon>
        <taxon>Pseudomonadati</taxon>
        <taxon>Pseudomonadota</taxon>
        <taxon>Alphaproteobacteria</taxon>
        <taxon>Acetobacterales</taxon>
        <taxon>Acetobacteraceae</taxon>
        <taxon>Swaminathania</taxon>
    </lineage>
</organism>
<dbReference type="PANTHER" id="PTHR20935">
    <property type="entry name" value="PHOSPHOGLYCERATE MUTASE-RELATED"/>
    <property type="match status" value="1"/>
</dbReference>